<dbReference type="InterPro" id="IPR018060">
    <property type="entry name" value="HTH_AraC"/>
</dbReference>
<keyword evidence="6" id="KW-1185">Reference proteome</keyword>
<feature type="domain" description="HTH araC/xylS-type" evidence="4">
    <location>
        <begin position="237"/>
        <end position="335"/>
    </location>
</feature>
<evidence type="ECO:0000313" key="5">
    <source>
        <dbReference type="EMBL" id="RRB10411.1"/>
    </source>
</evidence>
<accession>A0A3P1CAQ0</accession>
<organism evidence="5 6">
    <name type="scientific">Larkinella knui</name>
    <dbReference type="NCBI Taxonomy" id="2025310"/>
    <lineage>
        <taxon>Bacteria</taxon>
        <taxon>Pseudomonadati</taxon>
        <taxon>Bacteroidota</taxon>
        <taxon>Cytophagia</taxon>
        <taxon>Cytophagales</taxon>
        <taxon>Spirosomataceae</taxon>
        <taxon>Larkinella</taxon>
    </lineage>
</organism>
<evidence type="ECO:0000256" key="3">
    <source>
        <dbReference type="ARBA" id="ARBA00023163"/>
    </source>
</evidence>
<name>A0A3P1CAQ0_9BACT</name>
<dbReference type="PANTHER" id="PTHR47894:SF1">
    <property type="entry name" value="HTH-TYPE TRANSCRIPTIONAL REGULATOR VQSM"/>
    <property type="match status" value="1"/>
</dbReference>
<dbReference type="Proteomes" id="UP000274271">
    <property type="component" value="Unassembled WGS sequence"/>
</dbReference>
<keyword evidence="3" id="KW-0804">Transcription</keyword>
<dbReference type="GO" id="GO:0003700">
    <property type="term" value="F:DNA-binding transcription factor activity"/>
    <property type="evidence" value="ECO:0007669"/>
    <property type="project" value="InterPro"/>
</dbReference>
<evidence type="ECO:0000256" key="2">
    <source>
        <dbReference type="ARBA" id="ARBA00023125"/>
    </source>
</evidence>
<dbReference type="OrthoDB" id="5582699at2"/>
<dbReference type="Gene3D" id="1.10.10.60">
    <property type="entry name" value="Homeodomain-like"/>
    <property type="match status" value="1"/>
</dbReference>
<gene>
    <name evidence="5" type="ORF">EHT87_29760</name>
</gene>
<dbReference type="RefSeq" id="WP_124910423.1">
    <property type="nucleotide sequence ID" value="NZ_RQJP01000007.1"/>
</dbReference>
<keyword evidence="2" id="KW-0238">DNA-binding</keyword>
<dbReference type="SUPFAM" id="SSF46689">
    <property type="entry name" value="Homeodomain-like"/>
    <property type="match status" value="1"/>
</dbReference>
<evidence type="ECO:0000259" key="4">
    <source>
        <dbReference type="PROSITE" id="PS01124"/>
    </source>
</evidence>
<dbReference type="InterPro" id="IPR009057">
    <property type="entry name" value="Homeodomain-like_sf"/>
</dbReference>
<comment type="caution">
    <text evidence="5">The sequence shown here is derived from an EMBL/GenBank/DDBJ whole genome shotgun (WGS) entry which is preliminary data.</text>
</comment>
<dbReference type="GO" id="GO:0005829">
    <property type="term" value="C:cytosol"/>
    <property type="evidence" value="ECO:0007669"/>
    <property type="project" value="TreeGrafter"/>
</dbReference>
<dbReference type="GO" id="GO:0000976">
    <property type="term" value="F:transcription cis-regulatory region binding"/>
    <property type="evidence" value="ECO:0007669"/>
    <property type="project" value="TreeGrafter"/>
</dbReference>
<reference evidence="5 6" key="1">
    <citation type="submission" date="2018-11" db="EMBL/GenBank/DDBJ databases">
        <authorList>
            <person name="Zhou Z."/>
            <person name="Wang G."/>
        </authorList>
    </citation>
    <scope>NUCLEOTIDE SEQUENCE [LARGE SCALE GENOMIC DNA]</scope>
    <source>
        <strain evidence="5 6">KCTC42998</strain>
    </source>
</reference>
<dbReference type="SMART" id="SM00342">
    <property type="entry name" value="HTH_ARAC"/>
    <property type="match status" value="1"/>
</dbReference>
<dbReference type="Pfam" id="PF12833">
    <property type="entry name" value="HTH_18"/>
    <property type="match status" value="1"/>
</dbReference>
<keyword evidence="1" id="KW-0805">Transcription regulation</keyword>
<protein>
    <submittedName>
        <fullName evidence="5">AraC family transcriptional regulator</fullName>
    </submittedName>
</protein>
<dbReference type="PROSITE" id="PS01124">
    <property type="entry name" value="HTH_ARAC_FAMILY_2"/>
    <property type="match status" value="1"/>
</dbReference>
<evidence type="ECO:0000313" key="6">
    <source>
        <dbReference type="Proteomes" id="UP000274271"/>
    </source>
</evidence>
<dbReference type="Pfam" id="PF12625">
    <property type="entry name" value="Arabinose_bd"/>
    <property type="match status" value="1"/>
</dbReference>
<sequence length="341" mass="38455">MEDPQKRLALSLLAYAAQKDIDPERLCVLAGIDLQELTSKSVVPLTRKQVGDLWLNAVHLTNDPLFGLHFGESLQLAALGIVGQLVQSCATVGEALTNAAAATRLVTDLFQMEVYQTARTFTIRFVPEPGCENERASVFRQIMDLFMVFVLHEADGLVLKKISPKTVRLPYDLLNPDEYERVLRCKPVKKPGEYAMEFENRYWDEPILTANYELQSLLLKKVAEQHKEFEHARALKDRIRSFLLANAYLGIPSLDQLAANFNTSARSLQRKLQEEGVSYQQVADSVRKSLAIHYLASGSYPVKEISYILGYNELSAFSRAFKRWTGRTPVTYQGGRSSTSF</sequence>
<dbReference type="EMBL" id="RQJP01000007">
    <property type="protein sequence ID" value="RRB10411.1"/>
    <property type="molecule type" value="Genomic_DNA"/>
</dbReference>
<dbReference type="AlphaFoldDB" id="A0A3P1CAQ0"/>
<proteinExistence type="predicted"/>
<dbReference type="PANTHER" id="PTHR47894">
    <property type="entry name" value="HTH-TYPE TRANSCRIPTIONAL REGULATOR GADX"/>
    <property type="match status" value="1"/>
</dbReference>
<evidence type="ECO:0000256" key="1">
    <source>
        <dbReference type="ARBA" id="ARBA00023015"/>
    </source>
</evidence>
<dbReference type="InterPro" id="IPR032687">
    <property type="entry name" value="AraC-type_N"/>
</dbReference>